<sequence length="112" mass="12342">MNFNGQHFDIRTFSGVDGQKTPSWTPYIFQWSQISNYYLAEAQSQAGDAVKSLHIGSEVVVNGRTLHVTQILPNMDRVNSYDTVVSMASQHAIGIQTCVNASGSIVATYWAD</sequence>
<dbReference type="OrthoDB" id="2152070at2"/>
<evidence type="ECO:0000313" key="1">
    <source>
        <dbReference type="EMBL" id="GAP02514.1"/>
    </source>
</evidence>
<protein>
    <submittedName>
        <fullName evidence="1">Cell wall binding repeat protein</fullName>
    </submittedName>
</protein>
<evidence type="ECO:0000313" key="2">
    <source>
        <dbReference type="Proteomes" id="UP000061227"/>
    </source>
</evidence>
<name>A0A3F3GSD6_9LACO</name>
<dbReference type="STRING" id="220714.SAMN05660469_0466"/>
<accession>A0A3F3GSD6</accession>
<organism evidence="1 2">
    <name type="scientific">Fructobacillus pseudoficulneus</name>
    <dbReference type="NCBI Taxonomy" id="220714"/>
    <lineage>
        <taxon>Bacteria</taxon>
        <taxon>Bacillati</taxon>
        <taxon>Bacillota</taxon>
        <taxon>Bacilli</taxon>
        <taxon>Lactobacillales</taxon>
        <taxon>Lactobacillaceae</taxon>
        <taxon>Fructobacillus</taxon>
    </lineage>
</organism>
<dbReference type="RefSeq" id="WP_059376504.1">
    <property type="nucleotide sequence ID" value="NZ_DF968063.1"/>
</dbReference>
<dbReference type="Proteomes" id="UP000061227">
    <property type="component" value="Unassembled WGS sequence"/>
</dbReference>
<dbReference type="EMBL" id="DF968063">
    <property type="protein sequence ID" value="GAP02514.1"/>
    <property type="molecule type" value="Genomic_DNA"/>
</dbReference>
<reference evidence="1 2" key="1">
    <citation type="journal article" date="2015" name="BMC Genomics">
        <title>Comparative genomics of Fructobacillus spp. and Leuconostoc spp. reveals niche-specific evolution of Fructobacillus spp.</title>
        <authorList>
            <person name="Endo A."/>
            <person name="Tanizawa Y."/>
            <person name="Tanaka N."/>
            <person name="Maeno S."/>
            <person name="Kumar H."/>
            <person name="Shiwa Y."/>
            <person name="Okada S."/>
            <person name="Yoshikawa H."/>
            <person name="Dicks L."/>
            <person name="Nakagawa J."/>
            <person name="Arita M."/>
        </authorList>
    </citation>
    <scope>NUCLEOTIDE SEQUENCE [LARGE SCALE GENOMIC DNA]</scope>
    <source>
        <strain evidence="1 2">DSM 15468</strain>
    </source>
</reference>
<proteinExistence type="predicted"/>
<gene>
    <name evidence="1" type="ORF">FPFC_013970</name>
</gene>
<dbReference type="AlphaFoldDB" id="A0A3F3GSD6"/>
<keyword evidence="2" id="KW-1185">Reference proteome</keyword>